<dbReference type="InterPro" id="IPR021320">
    <property type="entry name" value="DUF2905"/>
</dbReference>
<reference evidence="2" key="1">
    <citation type="journal article" date="2014" name="Int. J. Syst. Evol. Microbiol.">
        <title>Complete genome sequence of Corynebacterium casei LMG S-19264T (=DSM 44701T), isolated from a smear-ripened cheese.</title>
        <authorList>
            <consortium name="US DOE Joint Genome Institute (JGI-PGF)"/>
            <person name="Walter F."/>
            <person name="Albersmeier A."/>
            <person name="Kalinowski J."/>
            <person name="Ruckert C."/>
        </authorList>
    </citation>
    <scope>NUCLEOTIDE SEQUENCE</scope>
    <source>
        <strain evidence="2">CGMCC 1.15371</strain>
    </source>
</reference>
<feature type="transmembrane region" description="Helical" evidence="1">
    <location>
        <begin position="41"/>
        <end position="62"/>
    </location>
</feature>
<dbReference type="PANTHER" id="PTHR36443">
    <property type="entry name" value="BSR5223 PROTEIN"/>
    <property type="match status" value="1"/>
</dbReference>
<name>A0A8J2YHE4_9BACL</name>
<dbReference type="Proteomes" id="UP000628775">
    <property type="component" value="Unassembled WGS sequence"/>
</dbReference>
<evidence type="ECO:0000313" key="2">
    <source>
        <dbReference type="EMBL" id="GGE42804.1"/>
    </source>
</evidence>
<evidence type="ECO:0000313" key="3">
    <source>
        <dbReference type="Proteomes" id="UP000628775"/>
    </source>
</evidence>
<gene>
    <name evidence="2" type="ORF">GCM10011391_22030</name>
</gene>
<keyword evidence="1" id="KW-0812">Transmembrane</keyword>
<keyword evidence="3" id="KW-1185">Reference proteome</keyword>
<feature type="transmembrane region" description="Helical" evidence="1">
    <location>
        <begin position="7"/>
        <end position="25"/>
    </location>
</feature>
<dbReference type="PANTHER" id="PTHR36443:SF1">
    <property type="entry name" value="BSR5223 PROTEIN"/>
    <property type="match status" value="1"/>
</dbReference>
<keyword evidence="1" id="KW-1133">Transmembrane helix</keyword>
<proteinExistence type="predicted"/>
<dbReference type="Pfam" id="PF11146">
    <property type="entry name" value="DUF2905"/>
    <property type="match status" value="1"/>
</dbReference>
<accession>A0A8J2YHE4</accession>
<sequence length="66" mass="7592">MQDMAKLLMLIGMLLFLFGALWYVIGRLPGDIVIKKGHTTFYFPIMTSIVISLVLSLIVYIVNRFR</sequence>
<dbReference type="RefSeq" id="WP_188693604.1">
    <property type="nucleotide sequence ID" value="NZ_BMIR01000009.1"/>
</dbReference>
<keyword evidence="1" id="KW-0472">Membrane</keyword>
<dbReference type="AlphaFoldDB" id="A0A8J2YHE4"/>
<protein>
    <submittedName>
        <fullName evidence="2">Membrane protein</fullName>
    </submittedName>
</protein>
<dbReference type="EMBL" id="BMIR01000009">
    <property type="protein sequence ID" value="GGE42804.1"/>
    <property type="molecule type" value="Genomic_DNA"/>
</dbReference>
<organism evidence="2 3">
    <name type="scientific">Pullulanibacillus camelliae</name>
    <dbReference type="NCBI Taxonomy" id="1707096"/>
    <lineage>
        <taxon>Bacteria</taxon>
        <taxon>Bacillati</taxon>
        <taxon>Bacillota</taxon>
        <taxon>Bacilli</taxon>
        <taxon>Bacillales</taxon>
        <taxon>Sporolactobacillaceae</taxon>
        <taxon>Pullulanibacillus</taxon>
    </lineage>
</organism>
<evidence type="ECO:0000256" key="1">
    <source>
        <dbReference type="SAM" id="Phobius"/>
    </source>
</evidence>
<comment type="caution">
    <text evidence="2">The sequence shown here is derived from an EMBL/GenBank/DDBJ whole genome shotgun (WGS) entry which is preliminary data.</text>
</comment>
<reference evidence="2" key="2">
    <citation type="submission" date="2020-09" db="EMBL/GenBank/DDBJ databases">
        <authorList>
            <person name="Sun Q."/>
            <person name="Zhou Y."/>
        </authorList>
    </citation>
    <scope>NUCLEOTIDE SEQUENCE</scope>
    <source>
        <strain evidence="2">CGMCC 1.15371</strain>
    </source>
</reference>